<keyword evidence="7" id="KW-1185">Reference proteome</keyword>
<feature type="domain" description="U-box" evidence="5">
    <location>
        <begin position="911"/>
        <end position="969"/>
    </location>
</feature>
<dbReference type="Proteomes" id="UP000095229">
    <property type="component" value="Unassembled WGS sequence"/>
</dbReference>
<dbReference type="Pfam" id="PF04564">
    <property type="entry name" value="U-box"/>
    <property type="match status" value="2"/>
</dbReference>
<evidence type="ECO:0000256" key="1">
    <source>
        <dbReference type="ARBA" id="ARBA00022737"/>
    </source>
</evidence>
<sequence>MQKFYLSNSILKENTAVYATQTVREIYLTALSNNDTSTVEHCLTVNRVSPNIRDKDLNTGVHYAVKVQNKDLLKLLLKYNADVSLKNKKGLTAIQVAAFNESYECLSIIADFCLVNNNLKLEVADKNLLEAFLSTQNESVTHPFIEAVKRGELTQVKKCLESGTSIDMIIDSESSTALHQAVKQQDKELIALLLQYGPNLNLADKKQRIPLQLAAETEAWECYQLIADYGSKREVSDNNLMEIEKPKIEKKVSPREAYHQAVQQGNIAEIAQLLAAKVSVNIVVDAQFNTLLHVGVKTQNLELIRLALQNGAALNRKNKQGKTPLDLALENRAWDCIKTIFENNPVHNESLDAALLAALRTHQVELVQVLVNAGASMRYFTTLAGKLYFEKLVANKQDEMVAVLSVSPVIQELMYLIAISNNDIFLVAGALSRKEFSVDALLGPNKETGLHVAITNKRADMVRLFLDNHIELNSRDTNQLTAIELALKLQSWHLIRIILEKRPLDKSNMAQYQLVLMHALKTNQPDIVMLLLQQGMQVLPGYFNTDEGVQDYQRMVANQWNDMIHVLLIGSKEFRMKFGVLPNQVKDYFEEIIMGEELINPVISQQGTTYNAQDIQKLVHDPITRAPLQQGELVSNRIVYELLAYYKHPNVNLMEVPPCLICPETKEVYKEPVVTSDGFTYEKAWIIDYLQKNNNKTPGGYPQLNRPLYKNRLVKQLVEEKYSLEKMMEEKNRENYKKAFAERNLKAMEESLKAKVSPNTPLDTNANTGLHKAVEEGNIELIQLLLDYGASLTMLNKSGLSPMKLAVTCKAWNCIKAIAVLHPNDKTMLSQYDIPLIHALQAGQIEVARALLKAGAPMSHFTLEEGEEYFKKLIETQQKQILTCLITEGRPEIINPLLFKFGKLASEVEELFEDSITFTPIEKPVIVPTGITYDIQTATDLKMDPLSRQPLTKDDLIPNLLVKELITHYKRPGVNVSQLPPCLICKETNEIFKNPVVAVDGKTYEEAWITKYLADHHGMTPPANGAPKGFKQTKNLYSNILVKKVIEENYKNDLQKTSEKKMNFSGEFKMGLFGSREEKKSQPD</sequence>
<gene>
    <name evidence="6" type="ORF">lpari_02909</name>
</gene>
<dbReference type="SUPFAM" id="SSF57850">
    <property type="entry name" value="RING/U-box"/>
    <property type="match status" value="3"/>
</dbReference>
<dbReference type="OrthoDB" id="5651416at2"/>
<evidence type="ECO:0000256" key="2">
    <source>
        <dbReference type="ARBA" id="ARBA00023043"/>
    </source>
</evidence>
<comment type="caution">
    <text evidence="6">The sequence shown here is derived from an EMBL/GenBank/DDBJ whole genome shotgun (WGS) entry which is preliminary data.</text>
</comment>
<name>A0A1E5JNI5_9GAMM</name>
<feature type="repeat" description="ANK" evidence="3">
    <location>
        <begin position="445"/>
        <end position="477"/>
    </location>
</feature>
<feature type="domain" description="U-box" evidence="5">
    <location>
        <begin position="659"/>
        <end position="721"/>
    </location>
</feature>
<evidence type="ECO:0000259" key="5">
    <source>
        <dbReference type="SMART" id="SM00504"/>
    </source>
</evidence>
<feature type="repeat" description="ANK" evidence="3">
    <location>
        <begin position="287"/>
        <end position="319"/>
    </location>
</feature>
<evidence type="ECO:0000256" key="4">
    <source>
        <dbReference type="SAM" id="Coils"/>
    </source>
</evidence>
<feature type="repeat" description="ANK" evidence="3">
    <location>
        <begin position="173"/>
        <end position="205"/>
    </location>
</feature>
<dbReference type="GO" id="GO:0004842">
    <property type="term" value="F:ubiquitin-protein transferase activity"/>
    <property type="evidence" value="ECO:0007669"/>
    <property type="project" value="InterPro"/>
</dbReference>
<feature type="domain" description="U-box" evidence="5">
    <location>
        <begin position="588"/>
        <end position="646"/>
    </location>
</feature>
<keyword evidence="1" id="KW-0677">Repeat</keyword>
<dbReference type="Gene3D" id="3.30.40.10">
    <property type="entry name" value="Zinc/RING finger domain, C3HC4 (zinc finger)"/>
    <property type="match status" value="3"/>
</dbReference>
<proteinExistence type="predicted"/>
<dbReference type="Pfam" id="PF13857">
    <property type="entry name" value="Ank_5"/>
    <property type="match status" value="1"/>
</dbReference>
<keyword evidence="2 3" id="KW-0040">ANK repeat</keyword>
<feature type="repeat" description="ANK" evidence="3">
    <location>
        <begin position="765"/>
        <end position="797"/>
    </location>
</feature>
<dbReference type="Pfam" id="PF12796">
    <property type="entry name" value="Ank_2"/>
    <property type="match status" value="4"/>
</dbReference>
<feature type="coiled-coil region" evidence="4">
    <location>
        <begin position="714"/>
        <end position="744"/>
    </location>
</feature>
<evidence type="ECO:0000256" key="3">
    <source>
        <dbReference type="PROSITE-ProRule" id="PRU00023"/>
    </source>
</evidence>
<evidence type="ECO:0000313" key="7">
    <source>
        <dbReference type="Proteomes" id="UP000095229"/>
    </source>
</evidence>
<feature type="repeat" description="ANK" evidence="3">
    <location>
        <begin position="56"/>
        <end position="88"/>
    </location>
</feature>
<dbReference type="InterPro" id="IPR002110">
    <property type="entry name" value="Ankyrin_rpt"/>
</dbReference>
<dbReference type="PATRIC" id="fig|45071.7.peg.3110"/>
<dbReference type="PROSITE" id="PS50297">
    <property type="entry name" value="ANK_REP_REGION"/>
    <property type="match status" value="3"/>
</dbReference>
<dbReference type="STRING" id="45071.Lpar_1960"/>
<dbReference type="PROSITE" id="PS50088">
    <property type="entry name" value="ANK_REPEAT"/>
    <property type="match status" value="5"/>
</dbReference>
<dbReference type="InterPro" id="IPR003613">
    <property type="entry name" value="Ubox_domain"/>
</dbReference>
<accession>A0A1E5JNI5</accession>
<dbReference type="Gene3D" id="1.25.40.20">
    <property type="entry name" value="Ankyrin repeat-containing domain"/>
    <property type="match status" value="5"/>
</dbReference>
<dbReference type="PANTHER" id="PTHR24198">
    <property type="entry name" value="ANKYRIN REPEAT AND PROTEIN KINASE DOMAIN-CONTAINING PROTEIN"/>
    <property type="match status" value="1"/>
</dbReference>
<dbReference type="SUPFAM" id="SSF48403">
    <property type="entry name" value="Ankyrin repeat"/>
    <property type="match status" value="3"/>
</dbReference>
<dbReference type="AlphaFoldDB" id="A0A1E5JNI5"/>
<dbReference type="InterPro" id="IPR013083">
    <property type="entry name" value="Znf_RING/FYVE/PHD"/>
</dbReference>
<dbReference type="EMBL" id="LSOG01000075">
    <property type="protein sequence ID" value="OEH46106.1"/>
    <property type="molecule type" value="Genomic_DNA"/>
</dbReference>
<dbReference type="SMART" id="SM00504">
    <property type="entry name" value="Ubox"/>
    <property type="match status" value="4"/>
</dbReference>
<protein>
    <recommendedName>
        <fullName evidence="5">U-box domain-containing protein</fullName>
    </recommendedName>
</protein>
<organism evidence="6 7">
    <name type="scientific">Legionella parisiensis</name>
    <dbReference type="NCBI Taxonomy" id="45071"/>
    <lineage>
        <taxon>Bacteria</taxon>
        <taxon>Pseudomonadati</taxon>
        <taxon>Pseudomonadota</taxon>
        <taxon>Gammaproteobacteria</taxon>
        <taxon>Legionellales</taxon>
        <taxon>Legionellaceae</taxon>
        <taxon>Legionella</taxon>
    </lineage>
</organism>
<dbReference type="GO" id="GO:0016567">
    <property type="term" value="P:protein ubiquitination"/>
    <property type="evidence" value="ECO:0007669"/>
    <property type="project" value="InterPro"/>
</dbReference>
<dbReference type="PANTHER" id="PTHR24198:SF165">
    <property type="entry name" value="ANKYRIN REPEAT-CONTAINING PROTEIN-RELATED"/>
    <property type="match status" value="1"/>
</dbReference>
<keyword evidence="4" id="KW-0175">Coiled coil</keyword>
<evidence type="ECO:0000313" key="6">
    <source>
        <dbReference type="EMBL" id="OEH46106.1"/>
    </source>
</evidence>
<feature type="domain" description="U-box" evidence="5">
    <location>
        <begin position="982"/>
        <end position="1049"/>
    </location>
</feature>
<reference evidence="6 7" key="1">
    <citation type="submission" date="2016-02" db="EMBL/GenBank/DDBJ databases">
        <title>Secondary metabolites in Legionella.</title>
        <authorList>
            <person name="Tobias N.J."/>
            <person name="Bode H.B."/>
        </authorList>
    </citation>
    <scope>NUCLEOTIDE SEQUENCE [LARGE SCALE GENOMIC DNA]</scope>
    <source>
        <strain evidence="6 7">DSM 19216</strain>
    </source>
</reference>
<dbReference type="SMART" id="SM00248">
    <property type="entry name" value="ANK"/>
    <property type="match status" value="14"/>
</dbReference>
<dbReference type="InterPro" id="IPR036770">
    <property type="entry name" value="Ankyrin_rpt-contain_sf"/>
</dbReference>
<dbReference type="GO" id="GO:0005737">
    <property type="term" value="C:cytoplasm"/>
    <property type="evidence" value="ECO:0007669"/>
    <property type="project" value="TreeGrafter"/>
</dbReference>